<proteinExistence type="predicted"/>
<feature type="chain" id="PRO_5003071498" description="Beta-agarase/YXIM esterase-like galactose-binding domain-containing protein" evidence="1">
    <location>
        <begin position="24"/>
        <end position="786"/>
    </location>
</feature>
<dbReference type="STRING" id="583355.Caka_1233"/>
<feature type="domain" description="Beta-agarase/YXIM esterase-like galactose-binding" evidence="2">
    <location>
        <begin position="489"/>
        <end position="627"/>
    </location>
</feature>
<evidence type="ECO:0000313" key="3">
    <source>
        <dbReference type="EMBL" id="ADE54253.1"/>
    </source>
</evidence>
<protein>
    <recommendedName>
        <fullName evidence="2">Beta-agarase/YXIM esterase-like galactose-binding domain-containing protein</fullName>
    </recommendedName>
</protein>
<keyword evidence="4" id="KW-1185">Reference proteome</keyword>
<gene>
    <name evidence="3" type="ordered locus">Caka_1233</name>
</gene>
<dbReference type="Pfam" id="PF21254">
    <property type="entry name" value="AGA-YXIM_GBD"/>
    <property type="match status" value="1"/>
</dbReference>
<dbReference type="InterPro" id="IPR049033">
    <property type="entry name" value="AGA-YXIM_GBD"/>
</dbReference>
<organism evidence="3 4">
    <name type="scientific">Coraliomargarita akajimensis (strain DSM 45221 / IAM 15411 / JCM 23193 / KCTC 12865 / 04OKA010-24)</name>
    <dbReference type="NCBI Taxonomy" id="583355"/>
    <lineage>
        <taxon>Bacteria</taxon>
        <taxon>Pseudomonadati</taxon>
        <taxon>Verrucomicrobiota</taxon>
        <taxon>Opitutia</taxon>
        <taxon>Puniceicoccales</taxon>
        <taxon>Coraliomargaritaceae</taxon>
        <taxon>Coraliomargarita</taxon>
    </lineage>
</organism>
<evidence type="ECO:0000256" key="1">
    <source>
        <dbReference type="SAM" id="SignalP"/>
    </source>
</evidence>
<accession>D5EII7</accession>
<dbReference type="eggNOG" id="COG3401">
    <property type="taxonomic scope" value="Bacteria"/>
</dbReference>
<dbReference type="Gene3D" id="2.60.120.430">
    <property type="entry name" value="Galactose-binding lectin"/>
    <property type="match status" value="1"/>
</dbReference>
<dbReference type="SUPFAM" id="SSF49785">
    <property type="entry name" value="Galactose-binding domain-like"/>
    <property type="match status" value="1"/>
</dbReference>
<dbReference type="RefSeq" id="WP_013042975.1">
    <property type="nucleotide sequence ID" value="NC_014008.1"/>
</dbReference>
<evidence type="ECO:0000259" key="2">
    <source>
        <dbReference type="Pfam" id="PF21254"/>
    </source>
</evidence>
<dbReference type="HOGENOM" id="CLU_356707_0_0_0"/>
<dbReference type="OrthoDB" id="7403807at2"/>
<dbReference type="AlphaFoldDB" id="D5EII7"/>
<feature type="signal peptide" evidence="1">
    <location>
        <begin position="1"/>
        <end position="23"/>
    </location>
</feature>
<reference evidence="3 4" key="1">
    <citation type="journal article" date="2010" name="Stand. Genomic Sci.">
        <title>Complete genome sequence of Coraliomargarita akajimensis type strain (04OKA010-24).</title>
        <authorList>
            <person name="Mavromatis K."/>
            <person name="Abt B."/>
            <person name="Brambilla E."/>
            <person name="Lapidus A."/>
            <person name="Copeland A."/>
            <person name="Deshpande S."/>
            <person name="Nolan M."/>
            <person name="Lucas S."/>
            <person name="Tice H."/>
            <person name="Cheng J.F."/>
            <person name="Han C."/>
            <person name="Detter J.C."/>
            <person name="Woyke T."/>
            <person name="Goodwin L."/>
            <person name="Pitluck S."/>
            <person name="Held B."/>
            <person name="Brettin T."/>
            <person name="Tapia R."/>
            <person name="Ivanova N."/>
            <person name="Mikhailova N."/>
            <person name="Pati A."/>
            <person name="Liolios K."/>
            <person name="Chen A."/>
            <person name="Palaniappan K."/>
            <person name="Land M."/>
            <person name="Hauser L."/>
            <person name="Chang Y.J."/>
            <person name="Jeffries C.D."/>
            <person name="Rohde M."/>
            <person name="Goker M."/>
            <person name="Bristow J."/>
            <person name="Eisen J.A."/>
            <person name="Markowitz V."/>
            <person name="Hugenholtz P."/>
            <person name="Klenk H.P."/>
            <person name="Kyrpides N.C."/>
        </authorList>
    </citation>
    <scope>NUCLEOTIDE SEQUENCE [LARGE SCALE GENOMIC DNA]</scope>
    <source>
        <strain evidence="4">DSM 45221 / IAM 15411 / JCM 23193 / KCTC 12865</strain>
    </source>
</reference>
<dbReference type="Proteomes" id="UP000000925">
    <property type="component" value="Chromosome"/>
</dbReference>
<dbReference type="KEGG" id="caa:Caka_1233"/>
<sequence length="786" mass="82990">MKCRYIPLWLAATVLCSATYAQTATTPNPNPPTVSFDKTKDLFIAQFDSKPDPDDLQAIAAIGSMLAHPDLHNVDYYAVQGCVSDSFTGTTNQNNSFIRSDSLMTDAFGAQNVRWTQAGQDQRNTWPDGSFGVSNPNWTASVTRVKNKAKEALDRGGNIYVMEAGNSDFSYDWMNELINTTGYSTATTQSRIIVVQHSDWNETNTSSATILNWVRNNTDYRRLEDGNGGNSTPNYKNATANWVNSVRTTTNPNAYTRNLWEKAWQAYQGKVPSWSEMDTGIGDFSDAVEAWYIFNIGGQVANDVNTISEFVARYVTSSSTTGRVPGPLGGGSGNDPIQTVSDISRDAYLESGSIGTNANLLVSTTQTSYIKFNTEGQSITSAPAKLKLTPTVSGSGTFEVHLGVGGSSWTETNLNSTTPTSGGAAPLGTFSGSFSSGNAIEIDLGNFTPPSQWFTLIVSATSGSGSFVSKVNSGDAELEFGGDSTTNLKFDFGSDTSPLEAGYTRINENSTSGAARWTTTTGLQNRDRSANTTTSALNIDMCLSTSPCTFSVDVANGTYDVKVRMGDFYGISGHVVTAEGVSSGSISRTANQWADETLSVTVTDGTLDIQFSHVTAGQWWRASGVEIISTGGGSTPPPVAQGKDPARDAYTVNAGTTPAINSSSLLISPTDTSYMKFDPVSAGITPTGGNLKLHVTAGGSGTIRVHQGVGNSSWLESTLTGANAPTKGSQLGSTTGSFATGSTINISLSSVPTSWHTLVVSMDSSGSGVTIASDSGSVKPLLEIYD</sequence>
<name>D5EII7_CORAD</name>
<keyword evidence="1" id="KW-0732">Signal</keyword>
<dbReference type="InterPro" id="IPR008979">
    <property type="entry name" value="Galactose-bd-like_sf"/>
</dbReference>
<evidence type="ECO:0000313" key="4">
    <source>
        <dbReference type="Proteomes" id="UP000000925"/>
    </source>
</evidence>
<dbReference type="EMBL" id="CP001998">
    <property type="protein sequence ID" value="ADE54253.1"/>
    <property type="molecule type" value="Genomic_DNA"/>
</dbReference>